<reference evidence="1 2" key="1">
    <citation type="submission" date="2024-02" db="EMBL/GenBank/DDBJ databases">
        <authorList>
            <person name="Chen Y."/>
            <person name="Shah S."/>
            <person name="Dougan E. K."/>
            <person name="Thang M."/>
            <person name="Chan C."/>
        </authorList>
    </citation>
    <scope>NUCLEOTIDE SEQUENCE [LARGE SCALE GENOMIC DNA]</scope>
</reference>
<dbReference type="Proteomes" id="UP001642484">
    <property type="component" value="Unassembled WGS sequence"/>
</dbReference>
<name>A0ABP0I3V7_9DINO</name>
<comment type="caution">
    <text evidence="1">The sequence shown here is derived from an EMBL/GenBank/DDBJ whole genome shotgun (WGS) entry which is preliminary data.</text>
</comment>
<dbReference type="InterPro" id="IPR011249">
    <property type="entry name" value="Metalloenz_LuxS/M16"/>
</dbReference>
<protein>
    <submittedName>
        <fullName evidence="1">Uncharacterized protein</fullName>
    </submittedName>
</protein>
<proteinExistence type="predicted"/>
<evidence type="ECO:0000313" key="2">
    <source>
        <dbReference type="Proteomes" id="UP001642484"/>
    </source>
</evidence>
<dbReference type="EMBL" id="CAXAMN010002002">
    <property type="protein sequence ID" value="CAK8997258.1"/>
    <property type="molecule type" value="Genomic_DNA"/>
</dbReference>
<keyword evidence="2" id="KW-1185">Reference proteome</keyword>
<dbReference type="SUPFAM" id="SSF63411">
    <property type="entry name" value="LuxS/MPP-like metallohydrolase"/>
    <property type="match status" value="1"/>
</dbReference>
<evidence type="ECO:0000313" key="1">
    <source>
        <dbReference type="EMBL" id="CAK8997258.1"/>
    </source>
</evidence>
<dbReference type="Gene3D" id="3.30.830.10">
    <property type="entry name" value="Metalloenzyme, LuxS/M16 peptidase-like"/>
    <property type="match status" value="1"/>
</dbReference>
<gene>
    <name evidence="1" type="ORF">CCMP2556_LOCUS4778</name>
</gene>
<sequence>MRRAGDMAMAMATALKGAGSVTKDELAKAKAMLKGKMLRQADNDSELMQDMGQQLLLTGKLIGISWSLSSRPKLEVSATTRPAMVLTQFG</sequence>
<organism evidence="1 2">
    <name type="scientific">Durusdinium trenchii</name>
    <dbReference type="NCBI Taxonomy" id="1381693"/>
    <lineage>
        <taxon>Eukaryota</taxon>
        <taxon>Sar</taxon>
        <taxon>Alveolata</taxon>
        <taxon>Dinophyceae</taxon>
        <taxon>Suessiales</taxon>
        <taxon>Symbiodiniaceae</taxon>
        <taxon>Durusdinium</taxon>
    </lineage>
</organism>
<accession>A0ABP0I3V7</accession>